<dbReference type="RefSeq" id="WP_107968201.1">
    <property type="nucleotide sequence ID" value="NZ_NWBU01000010.1"/>
</dbReference>
<dbReference type="GO" id="GO:0015031">
    <property type="term" value="P:protein transport"/>
    <property type="evidence" value="ECO:0007669"/>
    <property type="project" value="UniProtKB-KW"/>
</dbReference>
<sequence length="252" mass="25096">MTPRRAELAANLFTGAVIASVAVALAGLSWRLTTGASPASDATAPLAAAPARPPVDAAPIIALAPFGRPSVAAQPTSLPLALRGILLAAPRSASTALIAPSGGGTSIAYRVGQAVPGGATVEAIAIDHVILAIGGRRELLALPKPSGGTRTAAATAAATTAPTPPPPSASPPPPPSSRPPLESPGYRVGEDLPPALRQAGLQPGDVIERVNGTLLSNAARDRELLVAAALAGSARIDLLRDGKRITLSLSLR</sequence>
<feature type="region of interest" description="Disordered" evidence="9">
    <location>
        <begin position="142"/>
        <end position="198"/>
    </location>
</feature>
<evidence type="ECO:0000256" key="8">
    <source>
        <dbReference type="ARBA" id="ARBA00023136"/>
    </source>
</evidence>
<dbReference type="InterPro" id="IPR024961">
    <property type="entry name" value="T2SS_GspC_N"/>
</dbReference>
<evidence type="ECO:0000256" key="2">
    <source>
        <dbReference type="ARBA" id="ARBA00022448"/>
    </source>
</evidence>
<keyword evidence="3" id="KW-1003">Cell membrane</keyword>
<keyword evidence="6" id="KW-0653">Protein transport</keyword>
<dbReference type="OrthoDB" id="7202599at2"/>
<gene>
    <name evidence="11" type="ORF">CLG96_11805</name>
</gene>
<feature type="compositionally biased region" description="Pro residues" evidence="9">
    <location>
        <begin position="162"/>
        <end position="182"/>
    </location>
</feature>
<dbReference type="Gene3D" id="2.30.30.830">
    <property type="match status" value="1"/>
</dbReference>
<dbReference type="Pfam" id="PF11356">
    <property type="entry name" value="T2SSC"/>
    <property type="match status" value="1"/>
</dbReference>
<evidence type="ECO:0000256" key="4">
    <source>
        <dbReference type="ARBA" id="ARBA00022519"/>
    </source>
</evidence>
<evidence type="ECO:0000256" key="7">
    <source>
        <dbReference type="ARBA" id="ARBA00022989"/>
    </source>
</evidence>
<feature type="domain" description="Type II secretion system protein GspC N-terminal" evidence="10">
    <location>
        <begin position="18"/>
        <end position="142"/>
    </location>
</feature>
<keyword evidence="4" id="KW-0997">Cell inner membrane</keyword>
<evidence type="ECO:0000256" key="5">
    <source>
        <dbReference type="ARBA" id="ARBA00022692"/>
    </source>
</evidence>
<dbReference type="SUPFAM" id="SSF50156">
    <property type="entry name" value="PDZ domain-like"/>
    <property type="match status" value="1"/>
</dbReference>
<keyword evidence="5" id="KW-0812">Transmembrane</keyword>
<keyword evidence="8" id="KW-0472">Membrane</keyword>
<evidence type="ECO:0000256" key="6">
    <source>
        <dbReference type="ARBA" id="ARBA00022927"/>
    </source>
</evidence>
<accession>A0A2T5FVP1</accession>
<keyword evidence="12" id="KW-1185">Reference proteome</keyword>
<organism evidence="11 12">
    <name type="scientific">Sphingomonas oleivorans</name>
    <dbReference type="NCBI Taxonomy" id="1735121"/>
    <lineage>
        <taxon>Bacteria</taxon>
        <taxon>Pseudomonadati</taxon>
        <taxon>Pseudomonadota</taxon>
        <taxon>Alphaproteobacteria</taxon>
        <taxon>Sphingomonadales</taxon>
        <taxon>Sphingomonadaceae</taxon>
        <taxon>Sphingomonas</taxon>
    </lineage>
</organism>
<dbReference type="Gene3D" id="2.30.42.10">
    <property type="match status" value="1"/>
</dbReference>
<evidence type="ECO:0000313" key="12">
    <source>
        <dbReference type="Proteomes" id="UP000244162"/>
    </source>
</evidence>
<dbReference type="Proteomes" id="UP000244162">
    <property type="component" value="Unassembled WGS sequence"/>
</dbReference>
<dbReference type="EMBL" id="NWBU01000010">
    <property type="protein sequence ID" value="PTQ09848.1"/>
    <property type="molecule type" value="Genomic_DNA"/>
</dbReference>
<evidence type="ECO:0000256" key="1">
    <source>
        <dbReference type="ARBA" id="ARBA00004533"/>
    </source>
</evidence>
<evidence type="ECO:0000256" key="3">
    <source>
        <dbReference type="ARBA" id="ARBA00022475"/>
    </source>
</evidence>
<protein>
    <submittedName>
        <fullName evidence="11">Signaling protein</fullName>
    </submittedName>
</protein>
<name>A0A2T5FVP1_9SPHN</name>
<feature type="compositionally biased region" description="Low complexity" evidence="9">
    <location>
        <begin position="145"/>
        <end position="161"/>
    </location>
</feature>
<reference evidence="11 12" key="1">
    <citation type="submission" date="2017-09" db="EMBL/GenBank/DDBJ databases">
        <title>Sphingomonas panjinensis sp.nov., isolated from oil-contaminated soil.</title>
        <authorList>
            <person name="Wang L."/>
            <person name="Chen L."/>
        </authorList>
    </citation>
    <scope>NUCLEOTIDE SEQUENCE [LARGE SCALE GENOMIC DNA]</scope>
    <source>
        <strain evidence="11 12">FW-11</strain>
    </source>
</reference>
<dbReference type="InterPro" id="IPR036034">
    <property type="entry name" value="PDZ_sf"/>
</dbReference>
<keyword evidence="7" id="KW-1133">Transmembrane helix</keyword>
<proteinExistence type="predicted"/>
<comment type="subcellular location">
    <subcellularLocation>
        <location evidence="1">Cell inner membrane</location>
    </subcellularLocation>
</comment>
<evidence type="ECO:0000256" key="9">
    <source>
        <dbReference type="SAM" id="MobiDB-lite"/>
    </source>
</evidence>
<keyword evidence="2" id="KW-0813">Transport</keyword>
<dbReference type="GO" id="GO:0005886">
    <property type="term" value="C:plasma membrane"/>
    <property type="evidence" value="ECO:0007669"/>
    <property type="project" value="UniProtKB-SubCell"/>
</dbReference>
<evidence type="ECO:0000259" key="10">
    <source>
        <dbReference type="Pfam" id="PF11356"/>
    </source>
</evidence>
<dbReference type="AlphaFoldDB" id="A0A2T5FVP1"/>
<evidence type="ECO:0000313" key="11">
    <source>
        <dbReference type="EMBL" id="PTQ09848.1"/>
    </source>
</evidence>
<comment type="caution">
    <text evidence="11">The sequence shown here is derived from an EMBL/GenBank/DDBJ whole genome shotgun (WGS) entry which is preliminary data.</text>
</comment>